<dbReference type="InterPro" id="IPR006293">
    <property type="entry name" value="DNA_helicase_ATP-dep_RecQ_bac"/>
</dbReference>
<dbReference type="InterPro" id="IPR011545">
    <property type="entry name" value="DEAD/DEAH_box_helicase_dom"/>
</dbReference>
<evidence type="ECO:0000259" key="19">
    <source>
        <dbReference type="PROSITE" id="PS51192"/>
    </source>
</evidence>
<dbReference type="SUPFAM" id="SSF46785">
    <property type="entry name" value="Winged helix' DNA-binding domain"/>
    <property type="match status" value="1"/>
</dbReference>
<keyword evidence="13" id="KW-0234">DNA repair</keyword>
<keyword evidence="9" id="KW-0862">Zinc</keyword>
<comment type="cofactor">
    <cofactor evidence="1">
        <name>Mg(2+)</name>
        <dbReference type="ChEBI" id="CHEBI:18420"/>
    </cofactor>
</comment>
<keyword evidence="5" id="KW-0547">Nucleotide-binding</keyword>
<keyword evidence="14" id="KW-0413">Isomerase</keyword>
<dbReference type="InterPro" id="IPR032284">
    <property type="entry name" value="RecQ_Zn-bd"/>
</dbReference>
<dbReference type="InterPro" id="IPR036388">
    <property type="entry name" value="WH-like_DNA-bd_sf"/>
</dbReference>
<dbReference type="InterPro" id="IPR018982">
    <property type="entry name" value="RQC_domain"/>
</dbReference>
<dbReference type="GO" id="GO:0009432">
    <property type="term" value="P:SOS response"/>
    <property type="evidence" value="ECO:0007669"/>
    <property type="project" value="UniProtKB-UniRule"/>
</dbReference>
<dbReference type="GO" id="GO:0009378">
    <property type="term" value="F:four-way junction helicase activity"/>
    <property type="evidence" value="ECO:0007669"/>
    <property type="project" value="TreeGrafter"/>
</dbReference>
<feature type="domain" description="Helicase ATP-binding" evidence="19">
    <location>
        <begin position="27"/>
        <end position="196"/>
    </location>
</feature>
<feature type="domain" description="Helicase C-terminal" evidence="20">
    <location>
        <begin position="220"/>
        <end position="369"/>
    </location>
</feature>
<evidence type="ECO:0000256" key="14">
    <source>
        <dbReference type="ARBA" id="ARBA00023235"/>
    </source>
</evidence>
<dbReference type="GO" id="GO:0006260">
    <property type="term" value="P:DNA replication"/>
    <property type="evidence" value="ECO:0007669"/>
    <property type="project" value="InterPro"/>
</dbReference>
<dbReference type="Gene3D" id="1.10.150.80">
    <property type="entry name" value="HRDC domain"/>
    <property type="match status" value="1"/>
</dbReference>
<evidence type="ECO:0000259" key="20">
    <source>
        <dbReference type="PROSITE" id="PS51194"/>
    </source>
</evidence>
<gene>
    <name evidence="21" type="primary">recQ</name>
    <name evidence="21" type="ORF">K8V82_05060</name>
</gene>
<dbReference type="FunFam" id="3.40.50.300:FF:000296">
    <property type="entry name" value="ATP-dependent DNA helicase RecQ"/>
    <property type="match status" value="1"/>
</dbReference>
<dbReference type="SUPFAM" id="SSF47819">
    <property type="entry name" value="HRDC-like"/>
    <property type="match status" value="1"/>
</dbReference>
<evidence type="ECO:0000256" key="17">
    <source>
        <dbReference type="SAM" id="MobiDB-lite"/>
    </source>
</evidence>
<accession>A0A921I0G4</accession>
<evidence type="ECO:0000256" key="5">
    <source>
        <dbReference type="ARBA" id="ARBA00022741"/>
    </source>
</evidence>
<evidence type="ECO:0000256" key="15">
    <source>
        <dbReference type="ARBA" id="ARBA00034617"/>
    </source>
</evidence>
<feature type="domain" description="HRDC" evidence="18">
    <location>
        <begin position="546"/>
        <end position="621"/>
    </location>
</feature>
<comment type="similarity">
    <text evidence="3">Belongs to the helicase family. RecQ subfamily.</text>
</comment>
<evidence type="ECO:0000256" key="7">
    <source>
        <dbReference type="ARBA" id="ARBA00022801"/>
    </source>
</evidence>
<evidence type="ECO:0000256" key="3">
    <source>
        <dbReference type="ARBA" id="ARBA00005446"/>
    </source>
</evidence>
<comment type="catalytic activity">
    <reaction evidence="15">
        <text>Couples ATP hydrolysis with the unwinding of duplex DNA by translocating in the 3'-5' direction.</text>
        <dbReference type="EC" id="5.6.2.4"/>
    </reaction>
</comment>
<dbReference type="Pfam" id="PF00271">
    <property type="entry name" value="Helicase_C"/>
    <property type="match status" value="1"/>
</dbReference>
<keyword evidence="6" id="KW-0227">DNA damage</keyword>
<keyword evidence="8 21" id="KW-0347">Helicase</keyword>
<evidence type="ECO:0000256" key="12">
    <source>
        <dbReference type="ARBA" id="ARBA00023172"/>
    </source>
</evidence>
<evidence type="ECO:0000313" key="21">
    <source>
        <dbReference type="EMBL" id="HJF94143.1"/>
    </source>
</evidence>
<dbReference type="GO" id="GO:0005524">
    <property type="term" value="F:ATP binding"/>
    <property type="evidence" value="ECO:0007669"/>
    <property type="project" value="UniProtKB-KW"/>
</dbReference>
<dbReference type="InterPro" id="IPR044876">
    <property type="entry name" value="HRDC_dom_sf"/>
</dbReference>
<organism evidence="21 22">
    <name type="scientific">Lachnoclostridium phocaeense</name>
    <dbReference type="NCBI Taxonomy" id="1871021"/>
    <lineage>
        <taxon>Bacteria</taxon>
        <taxon>Bacillati</taxon>
        <taxon>Bacillota</taxon>
        <taxon>Clostridia</taxon>
        <taxon>Lachnospirales</taxon>
        <taxon>Lachnospiraceae</taxon>
    </lineage>
</organism>
<evidence type="ECO:0000256" key="1">
    <source>
        <dbReference type="ARBA" id="ARBA00001946"/>
    </source>
</evidence>
<sequence>MEEEQKKQILKTYFGYDTFRPGQEEIIDQILSGRDVLAVMPTGAGKSLCYQIPALLMPGTAVIVSPLISLMMDQVKALNEAGVHAAYINSSLTESQTARALELAKAGRYKLIYVAPERLETPRFLDFACHAHLSMITVDEAHCISQWGQDFRPSYVRISSFIRQLPVRPVVSAFTATATEKVREDILSSLGLVRPYETVTGFDRPNLYFEVQKGGSKKERIRRYLAEHSSQSGIVYCATRKGVDELYLYLENAGFSVSRYHAGMSPEARKASQEDFIYDRGRVIIATNAFGMGIDKSNVRFVLHYNMPQSMEHYYQEAGRAGRDGEPAECILFYSPQDTMIGRLLLESKEVEQDYTEEERRMIREQDMERLRKMEGYCTTTGCLRSYILRYFGEQAEDGCGSCGNCLAEIEQMDVSEAAADVVRCVRDCGQRFGQSMIAGTLLGENTARIRDRSMDKSPSYGKQSKLGKARMQDVIRAMVERGYLRQTKDKYMLLKLTERSEELIEEGAESFIISYKKEEKAEEGKGKSRKAGASGRRPAQAADLTESQQELFEEMRKLRMRLAGKRKIPPYMVASDKTLRDLCVRMPRTREELLDVNGMGEKKVKQYGEAFLELILTKGV</sequence>
<dbReference type="PROSITE" id="PS50967">
    <property type="entry name" value="HRDC"/>
    <property type="match status" value="1"/>
</dbReference>
<dbReference type="GO" id="GO:0006310">
    <property type="term" value="P:DNA recombination"/>
    <property type="evidence" value="ECO:0007669"/>
    <property type="project" value="UniProtKB-UniRule"/>
</dbReference>
<dbReference type="OrthoDB" id="9763310at2"/>
<dbReference type="InterPro" id="IPR036390">
    <property type="entry name" value="WH_DNA-bd_sf"/>
</dbReference>
<evidence type="ECO:0000256" key="16">
    <source>
        <dbReference type="NCBIfam" id="TIGR01389"/>
    </source>
</evidence>
<keyword evidence="12" id="KW-0233">DNA recombination</keyword>
<evidence type="ECO:0000256" key="11">
    <source>
        <dbReference type="ARBA" id="ARBA00023125"/>
    </source>
</evidence>
<reference evidence="21" key="1">
    <citation type="journal article" date="2021" name="PeerJ">
        <title>Extensive microbial diversity within the chicken gut microbiome revealed by metagenomics and culture.</title>
        <authorList>
            <person name="Gilroy R."/>
            <person name="Ravi A."/>
            <person name="Getino M."/>
            <person name="Pursley I."/>
            <person name="Horton D.L."/>
            <person name="Alikhan N.F."/>
            <person name="Baker D."/>
            <person name="Gharbi K."/>
            <person name="Hall N."/>
            <person name="Watson M."/>
            <person name="Adriaenssens E.M."/>
            <person name="Foster-Nyarko E."/>
            <person name="Jarju S."/>
            <person name="Secka A."/>
            <person name="Antonio M."/>
            <person name="Oren A."/>
            <person name="Chaudhuri R.R."/>
            <person name="La Ragione R."/>
            <person name="Hildebrand F."/>
            <person name="Pallen M.J."/>
        </authorList>
    </citation>
    <scope>NUCLEOTIDE SEQUENCE</scope>
    <source>
        <strain evidence="21">ChiSjej5B23-16112</strain>
    </source>
</reference>
<dbReference type="Pfam" id="PF00570">
    <property type="entry name" value="HRDC"/>
    <property type="match status" value="1"/>
</dbReference>
<dbReference type="PROSITE" id="PS51194">
    <property type="entry name" value="HELICASE_CTER"/>
    <property type="match status" value="1"/>
</dbReference>
<dbReference type="InterPro" id="IPR004589">
    <property type="entry name" value="DNA_helicase_ATP-dep_RecQ"/>
</dbReference>
<proteinExistence type="inferred from homology"/>
<evidence type="ECO:0000256" key="10">
    <source>
        <dbReference type="ARBA" id="ARBA00022840"/>
    </source>
</evidence>
<dbReference type="SMART" id="SM00341">
    <property type="entry name" value="HRDC"/>
    <property type="match status" value="1"/>
</dbReference>
<name>A0A921I0G4_9FIRM</name>
<dbReference type="InterPro" id="IPR002121">
    <property type="entry name" value="HRDC_dom"/>
</dbReference>
<dbReference type="GO" id="GO:0043138">
    <property type="term" value="F:3'-5' DNA helicase activity"/>
    <property type="evidence" value="ECO:0007669"/>
    <property type="project" value="UniProtKB-EC"/>
</dbReference>
<dbReference type="SMART" id="SM00487">
    <property type="entry name" value="DEXDc"/>
    <property type="match status" value="1"/>
</dbReference>
<dbReference type="AlphaFoldDB" id="A0A921I0G4"/>
<keyword evidence="10" id="KW-0067">ATP-binding</keyword>
<protein>
    <recommendedName>
        <fullName evidence="16">DNA helicase RecQ</fullName>
        <ecNumber evidence="16">5.6.2.4</ecNumber>
    </recommendedName>
</protein>
<dbReference type="SMART" id="SM00956">
    <property type="entry name" value="RQC"/>
    <property type="match status" value="1"/>
</dbReference>
<dbReference type="Gene3D" id="1.10.10.10">
    <property type="entry name" value="Winged helix-like DNA-binding domain superfamily/Winged helix DNA-binding domain"/>
    <property type="match status" value="1"/>
</dbReference>
<dbReference type="Pfam" id="PF16124">
    <property type="entry name" value="RecQ_Zn_bind"/>
    <property type="match status" value="1"/>
</dbReference>
<dbReference type="GO" id="GO:0046872">
    <property type="term" value="F:metal ion binding"/>
    <property type="evidence" value="ECO:0007669"/>
    <property type="project" value="UniProtKB-KW"/>
</dbReference>
<dbReference type="PANTHER" id="PTHR13710">
    <property type="entry name" value="DNA HELICASE RECQ FAMILY MEMBER"/>
    <property type="match status" value="1"/>
</dbReference>
<dbReference type="PROSITE" id="PS51192">
    <property type="entry name" value="HELICASE_ATP_BIND_1"/>
    <property type="match status" value="1"/>
</dbReference>
<dbReference type="SUPFAM" id="SSF52540">
    <property type="entry name" value="P-loop containing nucleoside triphosphate hydrolases"/>
    <property type="match status" value="1"/>
</dbReference>
<dbReference type="CDD" id="cd17920">
    <property type="entry name" value="DEXHc_RecQ"/>
    <property type="match status" value="1"/>
</dbReference>
<keyword evidence="7 21" id="KW-0378">Hydrolase</keyword>
<dbReference type="GO" id="GO:0030894">
    <property type="term" value="C:replisome"/>
    <property type="evidence" value="ECO:0007669"/>
    <property type="project" value="TreeGrafter"/>
</dbReference>
<dbReference type="Proteomes" id="UP000769156">
    <property type="component" value="Unassembled WGS sequence"/>
</dbReference>
<dbReference type="GO" id="GO:0016787">
    <property type="term" value="F:hydrolase activity"/>
    <property type="evidence" value="ECO:0007669"/>
    <property type="project" value="UniProtKB-KW"/>
</dbReference>
<dbReference type="InterPro" id="IPR010997">
    <property type="entry name" value="HRDC-like_sf"/>
</dbReference>
<dbReference type="Gene3D" id="3.40.50.300">
    <property type="entry name" value="P-loop containing nucleotide triphosphate hydrolases"/>
    <property type="match status" value="2"/>
</dbReference>
<dbReference type="NCBIfam" id="TIGR01389">
    <property type="entry name" value="recQ"/>
    <property type="match status" value="1"/>
</dbReference>
<dbReference type="SMART" id="SM00490">
    <property type="entry name" value="HELICc"/>
    <property type="match status" value="1"/>
</dbReference>
<keyword evidence="11" id="KW-0238">DNA-binding</keyword>
<dbReference type="CDD" id="cd18794">
    <property type="entry name" value="SF2_C_RecQ"/>
    <property type="match status" value="1"/>
</dbReference>
<dbReference type="EC" id="5.6.2.4" evidence="16"/>
<dbReference type="Pfam" id="PF00270">
    <property type="entry name" value="DEAD"/>
    <property type="match status" value="1"/>
</dbReference>
<dbReference type="GO" id="GO:0005737">
    <property type="term" value="C:cytoplasm"/>
    <property type="evidence" value="ECO:0007669"/>
    <property type="project" value="TreeGrafter"/>
</dbReference>
<keyword evidence="4" id="KW-0479">Metal-binding</keyword>
<evidence type="ECO:0000256" key="4">
    <source>
        <dbReference type="ARBA" id="ARBA00022723"/>
    </source>
</evidence>
<dbReference type="InterPro" id="IPR014001">
    <property type="entry name" value="Helicase_ATP-bd"/>
</dbReference>
<dbReference type="GO" id="GO:0006281">
    <property type="term" value="P:DNA repair"/>
    <property type="evidence" value="ECO:0007669"/>
    <property type="project" value="UniProtKB-KW"/>
</dbReference>
<evidence type="ECO:0000259" key="18">
    <source>
        <dbReference type="PROSITE" id="PS50967"/>
    </source>
</evidence>
<evidence type="ECO:0000256" key="2">
    <source>
        <dbReference type="ARBA" id="ARBA00001947"/>
    </source>
</evidence>
<dbReference type="PANTHER" id="PTHR13710:SF105">
    <property type="entry name" value="ATP-DEPENDENT DNA HELICASE Q1"/>
    <property type="match status" value="1"/>
</dbReference>
<evidence type="ECO:0000256" key="13">
    <source>
        <dbReference type="ARBA" id="ARBA00023204"/>
    </source>
</evidence>
<evidence type="ECO:0000256" key="8">
    <source>
        <dbReference type="ARBA" id="ARBA00022806"/>
    </source>
</evidence>
<dbReference type="InterPro" id="IPR027417">
    <property type="entry name" value="P-loop_NTPase"/>
</dbReference>
<dbReference type="Pfam" id="PF09382">
    <property type="entry name" value="RQC"/>
    <property type="match status" value="1"/>
</dbReference>
<dbReference type="EMBL" id="DYVY01000079">
    <property type="protein sequence ID" value="HJF94143.1"/>
    <property type="molecule type" value="Genomic_DNA"/>
</dbReference>
<comment type="caution">
    <text evidence="21">The sequence shown here is derived from an EMBL/GenBank/DDBJ whole genome shotgun (WGS) entry which is preliminary data.</text>
</comment>
<reference evidence="21" key="2">
    <citation type="submission" date="2021-09" db="EMBL/GenBank/DDBJ databases">
        <authorList>
            <person name="Gilroy R."/>
        </authorList>
    </citation>
    <scope>NUCLEOTIDE SEQUENCE</scope>
    <source>
        <strain evidence="21">ChiSjej5B23-16112</strain>
    </source>
</reference>
<dbReference type="GO" id="GO:0043590">
    <property type="term" value="C:bacterial nucleoid"/>
    <property type="evidence" value="ECO:0007669"/>
    <property type="project" value="TreeGrafter"/>
</dbReference>
<dbReference type="NCBIfam" id="TIGR00614">
    <property type="entry name" value="recQ_fam"/>
    <property type="match status" value="1"/>
</dbReference>
<comment type="cofactor">
    <cofactor evidence="2">
        <name>Zn(2+)</name>
        <dbReference type="ChEBI" id="CHEBI:29105"/>
    </cofactor>
</comment>
<evidence type="ECO:0000313" key="22">
    <source>
        <dbReference type="Proteomes" id="UP000769156"/>
    </source>
</evidence>
<evidence type="ECO:0000256" key="6">
    <source>
        <dbReference type="ARBA" id="ARBA00022763"/>
    </source>
</evidence>
<dbReference type="GO" id="GO:0003677">
    <property type="term" value="F:DNA binding"/>
    <property type="evidence" value="ECO:0007669"/>
    <property type="project" value="UniProtKB-KW"/>
</dbReference>
<feature type="region of interest" description="Disordered" evidence="17">
    <location>
        <begin position="523"/>
        <end position="548"/>
    </location>
</feature>
<dbReference type="InterPro" id="IPR001650">
    <property type="entry name" value="Helicase_C-like"/>
</dbReference>
<evidence type="ECO:0000256" key="9">
    <source>
        <dbReference type="ARBA" id="ARBA00022833"/>
    </source>
</evidence>